<evidence type="ECO:0000256" key="10">
    <source>
        <dbReference type="ARBA" id="ARBA00022898"/>
    </source>
</evidence>
<keyword evidence="6 12" id="KW-0963">Cytoplasm</keyword>
<evidence type="ECO:0000256" key="7">
    <source>
        <dbReference type="ARBA" id="ARBA00022563"/>
    </source>
</evidence>
<dbReference type="UniPathway" id="UPA00288">
    <property type="reaction ID" value="UER01023"/>
</dbReference>
<reference evidence="16" key="1">
    <citation type="journal article" date="2018" name="Sci. Rep.">
        <title>Lignite coal burning seam in the remote Altai Mountains harbors a hydrogen-driven thermophilic microbial community.</title>
        <authorList>
            <person name="Kadnikov V.V."/>
            <person name="Mardanov A.V."/>
            <person name="Ivasenko D.A."/>
            <person name="Antsiferov D.V."/>
            <person name="Beletsky A.V."/>
            <person name="Karnachuk O.V."/>
            <person name="Ravin N.V."/>
        </authorList>
    </citation>
    <scope>NUCLEOTIDE SEQUENCE [LARGE SCALE GENOMIC DNA]</scope>
</reference>
<dbReference type="GO" id="GO:0005829">
    <property type="term" value="C:cytosol"/>
    <property type="evidence" value="ECO:0007669"/>
    <property type="project" value="TreeGrafter"/>
</dbReference>
<comment type="pathway">
    <text evidence="12">Amino-acid biosynthesis; glycine biosynthesis; glycine from L-serine: step 1/1.</text>
</comment>
<dbReference type="GO" id="GO:0030170">
    <property type="term" value="F:pyridoxal phosphate binding"/>
    <property type="evidence" value="ECO:0007669"/>
    <property type="project" value="UniProtKB-UniRule"/>
</dbReference>
<dbReference type="InterPro" id="IPR015424">
    <property type="entry name" value="PyrdxlP-dep_Trfase"/>
</dbReference>
<dbReference type="GO" id="GO:0004372">
    <property type="term" value="F:glycine hydroxymethyltransferase activity"/>
    <property type="evidence" value="ECO:0007669"/>
    <property type="project" value="UniProtKB-UniRule"/>
</dbReference>
<feature type="modified residue" description="N6-(pyridoxal phosphate)lysine" evidence="12 13">
    <location>
        <position position="228"/>
    </location>
</feature>
<dbReference type="PROSITE" id="PS00096">
    <property type="entry name" value="SHMT"/>
    <property type="match status" value="1"/>
</dbReference>
<dbReference type="HAMAP" id="MF_00051">
    <property type="entry name" value="SHMT"/>
    <property type="match status" value="1"/>
</dbReference>
<dbReference type="PANTHER" id="PTHR11680:SF35">
    <property type="entry name" value="SERINE HYDROXYMETHYLTRANSFERASE 1"/>
    <property type="match status" value="1"/>
</dbReference>
<dbReference type="Proteomes" id="UP000244338">
    <property type="component" value="Unassembled WGS sequence"/>
</dbReference>
<dbReference type="SUPFAM" id="SSF53383">
    <property type="entry name" value="PLP-dependent transferases"/>
    <property type="match status" value="1"/>
</dbReference>
<dbReference type="GO" id="GO:0032259">
    <property type="term" value="P:methylation"/>
    <property type="evidence" value="ECO:0007669"/>
    <property type="project" value="UniProtKB-KW"/>
</dbReference>
<evidence type="ECO:0000256" key="8">
    <source>
        <dbReference type="ARBA" id="ARBA00022605"/>
    </source>
</evidence>
<dbReference type="GO" id="GO:0008168">
    <property type="term" value="F:methyltransferase activity"/>
    <property type="evidence" value="ECO:0007669"/>
    <property type="project" value="UniProtKB-KW"/>
</dbReference>
<evidence type="ECO:0000256" key="3">
    <source>
        <dbReference type="ARBA" id="ARBA00004496"/>
    </source>
</evidence>
<dbReference type="CDD" id="cd00378">
    <property type="entry name" value="SHMT"/>
    <property type="match status" value="1"/>
</dbReference>
<dbReference type="UniPathway" id="UPA00193"/>
<feature type="binding site" evidence="12">
    <location>
        <position position="119"/>
    </location>
    <ligand>
        <name>(6S)-5,6,7,8-tetrahydrofolate</name>
        <dbReference type="ChEBI" id="CHEBI:57453"/>
    </ligand>
</feature>
<evidence type="ECO:0000256" key="12">
    <source>
        <dbReference type="HAMAP-Rule" id="MF_00051"/>
    </source>
</evidence>
<dbReference type="InterPro" id="IPR015421">
    <property type="entry name" value="PyrdxlP-dep_Trfase_major"/>
</dbReference>
<dbReference type="GO" id="GO:0035999">
    <property type="term" value="P:tetrahydrofolate interconversion"/>
    <property type="evidence" value="ECO:0007669"/>
    <property type="project" value="UniProtKB-UniRule"/>
</dbReference>
<dbReference type="PANTHER" id="PTHR11680">
    <property type="entry name" value="SERINE HYDROXYMETHYLTRANSFERASE"/>
    <property type="match status" value="1"/>
</dbReference>
<name>A0A2R6Y434_9BACL</name>
<feature type="binding site" evidence="12">
    <location>
        <begin position="351"/>
        <end position="353"/>
    </location>
    <ligand>
        <name>(6S)-5,6,7,8-tetrahydrofolate</name>
        <dbReference type="ChEBI" id="CHEBI:57453"/>
    </ligand>
</feature>
<feature type="binding site" evidence="12">
    <location>
        <position position="242"/>
    </location>
    <ligand>
        <name>(6S)-5,6,7,8-tetrahydrofolate</name>
        <dbReference type="ChEBI" id="CHEBI:57453"/>
    </ligand>
</feature>
<evidence type="ECO:0000256" key="6">
    <source>
        <dbReference type="ARBA" id="ARBA00022490"/>
    </source>
</evidence>
<dbReference type="Gene3D" id="3.90.1150.10">
    <property type="entry name" value="Aspartate Aminotransferase, domain 1"/>
    <property type="match status" value="1"/>
</dbReference>
<feature type="site" description="Plays an important role in substrate specificity" evidence="12">
    <location>
        <position position="227"/>
    </location>
</feature>
<feature type="binding site" evidence="12">
    <location>
        <begin position="123"/>
        <end position="125"/>
    </location>
    <ligand>
        <name>(6S)-5,6,7,8-tetrahydrofolate</name>
        <dbReference type="ChEBI" id="CHEBI:57453"/>
    </ligand>
</feature>
<dbReference type="NCBIfam" id="NF000586">
    <property type="entry name" value="PRK00011.1"/>
    <property type="match status" value="1"/>
</dbReference>
<evidence type="ECO:0000256" key="4">
    <source>
        <dbReference type="ARBA" id="ARBA00006376"/>
    </source>
</evidence>
<evidence type="ECO:0000256" key="5">
    <source>
        <dbReference type="ARBA" id="ARBA00011738"/>
    </source>
</evidence>
<comment type="cofactor">
    <cofactor evidence="2 12 13">
        <name>pyridoxal 5'-phosphate</name>
        <dbReference type="ChEBI" id="CHEBI:597326"/>
    </cofactor>
</comment>
<evidence type="ECO:0000256" key="1">
    <source>
        <dbReference type="ARBA" id="ARBA00001528"/>
    </source>
</evidence>
<evidence type="ECO:0000256" key="2">
    <source>
        <dbReference type="ARBA" id="ARBA00001933"/>
    </source>
</evidence>
<dbReference type="InterPro" id="IPR001085">
    <property type="entry name" value="Ser_HO-MeTrfase"/>
</dbReference>
<evidence type="ECO:0000259" key="14">
    <source>
        <dbReference type="Pfam" id="PF00464"/>
    </source>
</evidence>
<keyword evidence="8 12" id="KW-0028">Amino-acid biosynthesis</keyword>
<evidence type="ECO:0000256" key="9">
    <source>
        <dbReference type="ARBA" id="ARBA00022679"/>
    </source>
</evidence>
<dbReference type="EC" id="2.1.2.1" evidence="12"/>
<dbReference type="Pfam" id="PF00464">
    <property type="entry name" value="SHMT"/>
    <property type="match status" value="1"/>
</dbReference>
<comment type="function">
    <text evidence="11">Catalyzes the reversible interconversion of serine and glycine with tetrahydrofolate (THF) serving as the one-carbon carrier. This reaction serves as the major source of one-carbon groups required for the biosynthesis of purines, thymidylate, methionine, and other important biomolecules. Also exhibits THF-independent aldolase activity toward beta-hydroxyamino acids, producing glycine and aldehydes, via a retro-aldol mechanism. Thus, is able to catalyze the cleavage of L-allo-threonine.</text>
</comment>
<dbReference type="GO" id="GO:0019264">
    <property type="term" value="P:glycine biosynthetic process from serine"/>
    <property type="evidence" value="ECO:0007669"/>
    <property type="project" value="UniProtKB-UniRule"/>
</dbReference>
<keyword evidence="10 12" id="KW-0663">Pyridoxal phosphate</keyword>
<keyword evidence="7 12" id="KW-0554">One-carbon metabolism</keyword>
<dbReference type="FunFam" id="3.40.640.10:FF:000001">
    <property type="entry name" value="Serine hydroxymethyltransferase"/>
    <property type="match status" value="1"/>
</dbReference>
<gene>
    <name evidence="12" type="primary">glyA</name>
    <name evidence="15" type="ORF">BSOLF_1567</name>
</gene>
<feature type="domain" description="Serine hydroxymethyltransferase-like" evidence="14">
    <location>
        <begin position="8"/>
        <end position="381"/>
    </location>
</feature>
<dbReference type="Gene3D" id="3.40.640.10">
    <property type="entry name" value="Type I PLP-dependent aspartate aminotransferase-like (Major domain)"/>
    <property type="match status" value="1"/>
</dbReference>
<dbReference type="InterPro" id="IPR015422">
    <property type="entry name" value="PyrdxlP-dep_Trfase_small"/>
</dbReference>
<organism evidence="15 16">
    <name type="scientific">Candidatus Carbonibacillus altaicus</name>
    <dbReference type="NCBI Taxonomy" id="2163959"/>
    <lineage>
        <taxon>Bacteria</taxon>
        <taxon>Bacillati</taxon>
        <taxon>Bacillota</taxon>
        <taxon>Bacilli</taxon>
        <taxon>Bacillales</taxon>
        <taxon>Candidatus Carbonibacillus</taxon>
    </lineage>
</organism>
<comment type="subcellular location">
    <subcellularLocation>
        <location evidence="3 12">Cytoplasm</location>
    </subcellularLocation>
</comment>
<keyword evidence="9 12" id="KW-0808">Transferase</keyword>
<dbReference type="InterPro" id="IPR039429">
    <property type="entry name" value="SHMT-like_dom"/>
</dbReference>
<keyword evidence="15" id="KW-0489">Methyltransferase</keyword>
<dbReference type="EMBL" id="PEBX01000007">
    <property type="protein sequence ID" value="PTQ57412.1"/>
    <property type="molecule type" value="Genomic_DNA"/>
</dbReference>
<protein>
    <recommendedName>
        <fullName evidence="12">Serine hydroxymethyltransferase</fullName>
        <shortName evidence="12">SHMT</shortName>
        <shortName evidence="12">Serine methylase</shortName>
        <ecNumber evidence="12">2.1.2.1</ecNumber>
    </recommendedName>
</protein>
<comment type="catalytic activity">
    <reaction evidence="1 12">
        <text>(6R)-5,10-methylene-5,6,7,8-tetrahydrofolate + glycine + H2O = (6S)-5,6,7,8-tetrahydrofolate + L-serine</text>
        <dbReference type="Rhea" id="RHEA:15481"/>
        <dbReference type="ChEBI" id="CHEBI:15377"/>
        <dbReference type="ChEBI" id="CHEBI:15636"/>
        <dbReference type="ChEBI" id="CHEBI:33384"/>
        <dbReference type="ChEBI" id="CHEBI:57305"/>
        <dbReference type="ChEBI" id="CHEBI:57453"/>
        <dbReference type="EC" id="2.1.2.1"/>
    </reaction>
</comment>
<comment type="caution">
    <text evidence="15">The sequence shown here is derived from an EMBL/GenBank/DDBJ whole genome shotgun (WGS) entry which is preliminary data.</text>
</comment>
<comment type="subunit">
    <text evidence="5 12">Homodimer.</text>
</comment>
<dbReference type="InterPro" id="IPR049943">
    <property type="entry name" value="Ser_HO-MeTrfase-like"/>
</dbReference>
<dbReference type="PIRSF" id="PIRSF000412">
    <property type="entry name" value="SHMT"/>
    <property type="match status" value="1"/>
</dbReference>
<dbReference type="FunFam" id="3.90.1150.10:FF:000003">
    <property type="entry name" value="Serine hydroxymethyltransferase"/>
    <property type="match status" value="1"/>
</dbReference>
<evidence type="ECO:0000313" key="15">
    <source>
        <dbReference type="EMBL" id="PTQ57412.1"/>
    </source>
</evidence>
<sequence>MMQDKLLAQDPEMYALINKELERQRAHIELIASENFVSPAVLSAMGTVLTNKYAEGYPGRRYYGGCEVVDDVERLAIERAKKLFDAEYANVQPHSGAQANMAAYFAFLKPGDTILGMNLSHGGHLTHGSPVNFSGQLYRIVPYGVDPVRHLIDYDDVERLAREHRPKMIVVGASAYPRIIDFKRFREIADTVGAMLLVDMAHIAGLVAAGVHPSPVPYADIVTTTTHKTLRGPRGGLILAKEAHSKALDKSVFPGVQGGPLMHIIAAKAVALGEALTPEFKDYSRRVVNNAKRLAEALKSRGFTLISGGTDNHLILIDVRNRALTGKEAEKILQSIDVTTNKNAIPYDPETPFITSGIRVGTPAVTTRGMDEAAMEEIAEIFDLALHHPLDEERLKAARERVKSLTDRYPLYEALTLPVE</sequence>
<accession>A0A2R6Y434</accession>
<evidence type="ECO:0000256" key="13">
    <source>
        <dbReference type="PIRSR" id="PIRSR000412-50"/>
    </source>
</evidence>
<dbReference type="AlphaFoldDB" id="A0A2R6Y434"/>
<evidence type="ECO:0000256" key="11">
    <source>
        <dbReference type="ARBA" id="ARBA00054606"/>
    </source>
</evidence>
<dbReference type="InterPro" id="IPR019798">
    <property type="entry name" value="Ser_HO-MeTrfase_PLP_BS"/>
</dbReference>
<comment type="pathway">
    <text evidence="12">One-carbon metabolism; tetrahydrofolate interconversion.</text>
</comment>
<proteinExistence type="inferred from homology"/>
<comment type="similarity">
    <text evidence="4 12">Belongs to the SHMT family.</text>
</comment>
<evidence type="ECO:0000313" key="16">
    <source>
        <dbReference type="Proteomes" id="UP000244338"/>
    </source>
</evidence>